<proteinExistence type="inferred from homology"/>
<dbReference type="GO" id="GO:0080044">
    <property type="term" value="F:quercetin 7-O-glucosyltransferase activity"/>
    <property type="evidence" value="ECO:0007669"/>
    <property type="project" value="TreeGrafter"/>
</dbReference>
<evidence type="ECO:0000313" key="4">
    <source>
        <dbReference type="Proteomes" id="UP001359559"/>
    </source>
</evidence>
<dbReference type="InterPro" id="IPR018247">
    <property type="entry name" value="EF_Hand_1_Ca_BS"/>
</dbReference>
<dbReference type="Proteomes" id="UP001359559">
    <property type="component" value="Unassembled WGS sequence"/>
</dbReference>
<evidence type="ECO:0000256" key="1">
    <source>
        <dbReference type="ARBA" id="ARBA00009995"/>
    </source>
</evidence>
<dbReference type="Pfam" id="PF00201">
    <property type="entry name" value="UDPGT"/>
    <property type="match status" value="1"/>
</dbReference>
<sequence>MVIYVHQEYIININYLSRFQYIQVVHQSFSSLHTDMGIPHFLAIPYPILGHMNPLLQFCEVLGKYNCKITFLSSDENYKKLIKSSASGGQESHVKLVSLPDGVDPEDDRKDQSKVILTTTNTMRAKLPKLIEDINAVDSGNNNISCIIVTKNMGWALELAHQLGIKGALFWPASATSLASFNSIQALIDAGFLDSETGLPIKTREIQLSSNLPLMEAAAMPWYCVDNAFFFLHMKQEMQKVNLGEWWLCNTTLDLEAGAFSTSPKLLPVGPLMAISDRNISSLWEEDKTCLEWLDQQQPQSVIYVSFGSMVSTKPNQFKELALALDLLNRPFIWVVRKDNGYEVGNAYPDEFKGKQGKIVSWAPQKKILSHPATACFISHCGWNSTIEGVYNGVPFLCWPFCSDQLMNKTYICDVWKVGLGFDMDQNGLISKGEIKNKVEQLLEDEQIKGRSCKLMEMLIKNKAEGDKNLNKFVNWAKE</sequence>
<evidence type="ECO:0000313" key="3">
    <source>
        <dbReference type="EMBL" id="KAK7295441.1"/>
    </source>
</evidence>
<name>A0AAN9JC54_CLITE</name>
<gene>
    <name evidence="3" type="ORF">RJT34_18350</name>
</gene>
<dbReference type="GO" id="GO:0080043">
    <property type="term" value="F:quercetin 3-O-glucosyltransferase activity"/>
    <property type="evidence" value="ECO:0007669"/>
    <property type="project" value="TreeGrafter"/>
</dbReference>
<dbReference type="CDD" id="cd03784">
    <property type="entry name" value="GT1_Gtf-like"/>
    <property type="match status" value="1"/>
</dbReference>
<protein>
    <submittedName>
        <fullName evidence="3">Uncharacterized protein</fullName>
    </submittedName>
</protein>
<keyword evidence="2" id="KW-0808">Transferase</keyword>
<dbReference type="PANTHER" id="PTHR11926">
    <property type="entry name" value="GLUCOSYL/GLUCURONOSYL TRANSFERASES"/>
    <property type="match status" value="1"/>
</dbReference>
<dbReference type="PROSITE" id="PS00018">
    <property type="entry name" value="EF_HAND_1"/>
    <property type="match status" value="1"/>
</dbReference>
<comment type="similarity">
    <text evidence="1">Belongs to the UDP-glycosyltransferase family.</text>
</comment>
<accession>A0AAN9JC54</accession>
<dbReference type="PANTHER" id="PTHR11926:SF1412">
    <property type="entry name" value="UDP-GLYCOSYLTRANSFERASE 83A1-LIKE"/>
    <property type="match status" value="1"/>
</dbReference>
<comment type="caution">
    <text evidence="3">The sequence shown here is derived from an EMBL/GenBank/DDBJ whole genome shotgun (WGS) entry which is preliminary data.</text>
</comment>
<dbReference type="InterPro" id="IPR002213">
    <property type="entry name" value="UDP_glucos_trans"/>
</dbReference>
<dbReference type="FunFam" id="3.40.50.2000:FF:000061">
    <property type="entry name" value="UDP-glycosyltransferase 83A1"/>
    <property type="match status" value="1"/>
</dbReference>
<dbReference type="SUPFAM" id="SSF53756">
    <property type="entry name" value="UDP-Glycosyltransferase/glycogen phosphorylase"/>
    <property type="match status" value="1"/>
</dbReference>
<dbReference type="Gene3D" id="3.40.50.2000">
    <property type="entry name" value="Glycogen Phosphorylase B"/>
    <property type="match status" value="2"/>
</dbReference>
<dbReference type="AlphaFoldDB" id="A0AAN9JC54"/>
<organism evidence="3 4">
    <name type="scientific">Clitoria ternatea</name>
    <name type="common">Butterfly pea</name>
    <dbReference type="NCBI Taxonomy" id="43366"/>
    <lineage>
        <taxon>Eukaryota</taxon>
        <taxon>Viridiplantae</taxon>
        <taxon>Streptophyta</taxon>
        <taxon>Embryophyta</taxon>
        <taxon>Tracheophyta</taxon>
        <taxon>Spermatophyta</taxon>
        <taxon>Magnoliopsida</taxon>
        <taxon>eudicotyledons</taxon>
        <taxon>Gunneridae</taxon>
        <taxon>Pentapetalae</taxon>
        <taxon>rosids</taxon>
        <taxon>fabids</taxon>
        <taxon>Fabales</taxon>
        <taxon>Fabaceae</taxon>
        <taxon>Papilionoideae</taxon>
        <taxon>50 kb inversion clade</taxon>
        <taxon>NPAAA clade</taxon>
        <taxon>indigoferoid/millettioid clade</taxon>
        <taxon>Phaseoleae</taxon>
        <taxon>Clitoria</taxon>
    </lineage>
</organism>
<reference evidence="3 4" key="1">
    <citation type="submission" date="2024-01" db="EMBL/GenBank/DDBJ databases">
        <title>The genomes of 5 underutilized Papilionoideae crops provide insights into root nodulation and disease resistance.</title>
        <authorList>
            <person name="Yuan L."/>
        </authorList>
    </citation>
    <scope>NUCLEOTIDE SEQUENCE [LARGE SCALE GENOMIC DNA]</scope>
    <source>
        <strain evidence="3">LY-2023</strain>
        <tissue evidence="3">Leaf</tissue>
    </source>
</reference>
<dbReference type="EMBL" id="JAYKXN010000004">
    <property type="protein sequence ID" value="KAK7295441.1"/>
    <property type="molecule type" value="Genomic_DNA"/>
</dbReference>
<evidence type="ECO:0000256" key="2">
    <source>
        <dbReference type="ARBA" id="ARBA00022679"/>
    </source>
</evidence>
<keyword evidence="4" id="KW-1185">Reference proteome</keyword>